<gene>
    <name evidence="2" type="ORF">AVO45_10135</name>
</gene>
<dbReference type="InterPro" id="IPR009506">
    <property type="entry name" value="YjiS-like"/>
</dbReference>
<evidence type="ECO:0000313" key="3">
    <source>
        <dbReference type="Proteomes" id="UP000053791"/>
    </source>
</evidence>
<comment type="caution">
    <text evidence="2">The sequence shown here is derived from an EMBL/GenBank/DDBJ whole genome shotgun (WGS) entry which is preliminary data.</text>
</comment>
<proteinExistence type="predicted"/>
<dbReference type="EMBL" id="LQBQ01000034">
    <property type="protein sequence ID" value="KUJ76848.1"/>
    <property type="molecule type" value="Genomic_DNA"/>
</dbReference>
<accession>A0A0X3TM77</accession>
<feature type="domain" description="YjiS-like" evidence="1">
    <location>
        <begin position="27"/>
        <end position="61"/>
    </location>
</feature>
<dbReference type="Proteomes" id="UP000053791">
    <property type="component" value="Unassembled WGS sequence"/>
</dbReference>
<dbReference type="STRING" id="1685379.AVO45_10135"/>
<dbReference type="OrthoDB" id="8244198at2"/>
<keyword evidence="3" id="KW-1185">Reference proteome</keyword>
<sequence>MAVTSEHTVLKGTHSIGFSSLIEAIKTRYTRHRVYRQTVNELSALSNRELADLGLHRSMIRRIAMQAAEDYTAH</sequence>
<reference evidence="2 3" key="1">
    <citation type="submission" date="2015-12" db="EMBL/GenBank/DDBJ databases">
        <authorList>
            <person name="Shamseldin A."/>
            <person name="Moawad H."/>
            <person name="Abd El-Rahim W.M."/>
            <person name="Sadowsky M.J."/>
        </authorList>
    </citation>
    <scope>NUCLEOTIDE SEQUENCE [LARGE SCALE GENOMIC DNA]</scope>
    <source>
        <strain evidence="2 3">ZGT118</strain>
    </source>
</reference>
<protein>
    <recommendedName>
        <fullName evidence="1">YjiS-like domain-containing protein</fullName>
    </recommendedName>
</protein>
<evidence type="ECO:0000259" key="1">
    <source>
        <dbReference type="Pfam" id="PF06568"/>
    </source>
</evidence>
<organism evidence="2 3">
    <name type="scientific">Ruegeria marisrubri</name>
    <dbReference type="NCBI Taxonomy" id="1685379"/>
    <lineage>
        <taxon>Bacteria</taxon>
        <taxon>Pseudomonadati</taxon>
        <taxon>Pseudomonadota</taxon>
        <taxon>Alphaproteobacteria</taxon>
        <taxon>Rhodobacterales</taxon>
        <taxon>Roseobacteraceae</taxon>
        <taxon>Ruegeria</taxon>
    </lineage>
</organism>
<dbReference type="AlphaFoldDB" id="A0A0X3TM77"/>
<dbReference type="Pfam" id="PF06568">
    <property type="entry name" value="YjiS-like"/>
    <property type="match status" value="1"/>
</dbReference>
<evidence type="ECO:0000313" key="2">
    <source>
        <dbReference type="EMBL" id="KUJ76848.1"/>
    </source>
</evidence>
<name>A0A0X3TM77_9RHOB</name>